<keyword evidence="3" id="KW-1185">Reference proteome</keyword>
<dbReference type="FunCoup" id="G0P653">
    <property type="interactions" value="8"/>
</dbReference>
<name>G0P653_CAEBE</name>
<feature type="transmembrane region" description="Helical" evidence="1">
    <location>
        <begin position="246"/>
        <end position="270"/>
    </location>
</feature>
<feature type="transmembrane region" description="Helical" evidence="1">
    <location>
        <begin position="43"/>
        <end position="64"/>
    </location>
</feature>
<feature type="transmembrane region" description="Helical" evidence="1">
    <location>
        <begin position="89"/>
        <end position="111"/>
    </location>
</feature>
<dbReference type="HOGENOM" id="CLU_036335_4_2_1"/>
<keyword evidence="1" id="KW-0472">Membrane</keyword>
<dbReference type="STRING" id="135651.G0P653"/>
<proteinExistence type="predicted"/>
<keyword evidence="1" id="KW-1133">Transmembrane helix</keyword>
<protein>
    <recommendedName>
        <fullName evidence="4">Seven TM Receptor</fullName>
    </recommendedName>
</protein>
<organism evidence="3">
    <name type="scientific">Caenorhabditis brenneri</name>
    <name type="common">Nematode worm</name>
    <dbReference type="NCBI Taxonomy" id="135651"/>
    <lineage>
        <taxon>Eukaryota</taxon>
        <taxon>Metazoa</taxon>
        <taxon>Ecdysozoa</taxon>
        <taxon>Nematoda</taxon>
        <taxon>Chromadorea</taxon>
        <taxon>Rhabditida</taxon>
        <taxon>Rhabditina</taxon>
        <taxon>Rhabditomorpha</taxon>
        <taxon>Rhabditoidea</taxon>
        <taxon>Rhabditidae</taxon>
        <taxon>Peloderinae</taxon>
        <taxon>Caenorhabditis</taxon>
    </lineage>
</organism>
<dbReference type="PANTHER" id="PTHR46178">
    <property type="entry name" value="SEVEN TM RECEPTOR"/>
    <property type="match status" value="1"/>
</dbReference>
<dbReference type="Proteomes" id="UP000008068">
    <property type="component" value="Unassembled WGS sequence"/>
</dbReference>
<dbReference type="EMBL" id="GL380093">
    <property type="protein sequence ID" value="EGT46189.1"/>
    <property type="molecule type" value="Genomic_DNA"/>
</dbReference>
<dbReference type="InParanoid" id="G0P653"/>
<dbReference type="PANTHER" id="PTHR46178:SF3">
    <property type="entry name" value="SEVEN TM RECEPTOR"/>
    <property type="match status" value="1"/>
</dbReference>
<dbReference type="SUPFAM" id="SSF81321">
    <property type="entry name" value="Family A G protein-coupled receptor-like"/>
    <property type="match status" value="1"/>
</dbReference>
<dbReference type="OMA" id="SNAITHI"/>
<sequence length="325" mass="37457">MISYELSNAITHIGFFISFIVNFILIYLTMFHIKKVTGTYKHMVVIFSLSGILFTAMEIVARPFSHNLNSSLLYFSFNNWVQSKEFRTFLIASWAGFYIQIVSFVAVQFVYRYICLFDGKLAKKFAGAKSILLILFPWFPGAFYLVMLHLLCLPDEFSNEFFRSLTTEKYQLEVNELPSLPIIPYTPDGQIRMNSFMILILGGFLTSSPYFVMVYCGFKMHFNMKKELAKFSACHQKLQLQFFKALIAQSIGPTLFLVLPIAPILLTPLIPPQLGIFIDWQTGWLFSMIGAYSPFDSIAFMVIVTEYKNVIKSSFLGEKKIVRWL</sequence>
<gene>
    <name evidence="2" type="ORF">CAEBREN_15273</name>
</gene>
<feature type="transmembrane region" description="Helical" evidence="1">
    <location>
        <begin position="12"/>
        <end position="31"/>
    </location>
</feature>
<feature type="transmembrane region" description="Helical" evidence="1">
    <location>
        <begin position="196"/>
        <end position="218"/>
    </location>
</feature>
<feature type="transmembrane region" description="Helical" evidence="1">
    <location>
        <begin position="131"/>
        <end position="151"/>
    </location>
</feature>
<evidence type="ECO:0000256" key="1">
    <source>
        <dbReference type="SAM" id="Phobius"/>
    </source>
</evidence>
<dbReference type="Pfam" id="PF10326">
    <property type="entry name" value="7TM_GPCR_Str"/>
    <property type="match status" value="1"/>
</dbReference>
<dbReference type="eggNOG" id="ENOG502T1PX">
    <property type="taxonomic scope" value="Eukaryota"/>
</dbReference>
<evidence type="ECO:0000313" key="2">
    <source>
        <dbReference type="EMBL" id="EGT46189.1"/>
    </source>
</evidence>
<keyword evidence="1" id="KW-0812">Transmembrane</keyword>
<dbReference type="InterPro" id="IPR019428">
    <property type="entry name" value="7TM_GPCR_serpentine_rcpt_Str"/>
</dbReference>
<dbReference type="OrthoDB" id="5893643at2759"/>
<accession>G0P653</accession>
<dbReference type="AlphaFoldDB" id="G0P653"/>
<evidence type="ECO:0008006" key="4">
    <source>
        <dbReference type="Google" id="ProtNLM"/>
    </source>
</evidence>
<feature type="transmembrane region" description="Helical" evidence="1">
    <location>
        <begin position="282"/>
        <end position="304"/>
    </location>
</feature>
<reference evidence="3" key="1">
    <citation type="submission" date="2011-07" db="EMBL/GenBank/DDBJ databases">
        <authorList>
            <consortium name="Caenorhabditis brenneri Sequencing and Analysis Consortium"/>
            <person name="Wilson R.K."/>
        </authorList>
    </citation>
    <scope>NUCLEOTIDE SEQUENCE [LARGE SCALE GENOMIC DNA]</scope>
    <source>
        <strain evidence="3">PB2801</strain>
    </source>
</reference>
<evidence type="ECO:0000313" key="3">
    <source>
        <dbReference type="Proteomes" id="UP000008068"/>
    </source>
</evidence>